<comment type="caution">
    <text evidence="3">The sequence shown here is derived from an EMBL/GenBank/DDBJ whole genome shotgun (WGS) entry which is preliminary data.</text>
</comment>
<dbReference type="EMBL" id="AFPY01000023">
    <property type="protein sequence ID" value="EGQ21056.1"/>
    <property type="molecule type" value="Genomic_DNA"/>
</dbReference>
<dbReference type="HOGENOM" id="CLU_120945_0_0_10"/>
<evidence type="ECO:0000313" key="4">
    <source>
        <dbReference type="Proteomes" id="UP000004123"/>
    </source>
</evidence>
<dbReference type="AlphaFoldDB" id="F9DFZ2"/>
<proteinExistence type="predicted"/>
<feature type="domain" description="Peptidase C39" evidence="2">
    <location>
        <begin position="14"/>
        <end position="40"/>
    </location>
</feature>
<dbReference type="GO" id="GO:0006508">
    <property type="term" value="P:proteolysis"/>
    <property type="evidence" value="ECO:0007669"/>
    <property type="project" value="InterPro"/>
</dbReference>
<dbReference type="Proteomes" id="UP000004123">
    <property type="component" value="Unassembled WGS sequence"/>
</dbReference>
<feature type="transmembrane region" description="Helical" evidence="1">
    <location>
        <begin position="65"/>
        <end position="87"/>
    </location>
</feature>
<sequence length="194" mass="21982">MKFSVFKNLLQIRMKIIRQRNAMDCGPSCLAMIAEHYGRREETRTQLRTCSEKVRSIVGQIPSSLIRYGITAIGVVLLCLFVVGYFLPYKQVYSGTATIHRITNTAADSVDITIFVKFDNKRPGNVTEQMLCLQLPNGTFTGQIQNLSSVRDTLDRQEILCRFKSSEIKSVENQTLNFQIVHSSGNLLQKMLGR</sequence>
<dbReference type="GO" id="GO:0016020">
    <property type="term" value="C:membrane"/>
    <property type="evidence" value="ECO:0007669"/>
    <property type="project" value="InterPro"/>
</dbReference>
<keyword evidence="1" id="KW-0472">Membrane</keyword>
<evidence type="ECO:0000313" key="3">
    <source>
        <dbReference type="EMBL" id="EGQ21056.1"/>
    </source>
</evidence>
<dbReference type="Pfam" id="PF03412">
    <property type="entry name" value="Peptidase_C39"/>
    <property type="match status" value="1"/>
</dbReference>
<name>F9DFZ2_9BACT</name>
<organism evidence="3 4">
    <name type="scientific">Prevotella pallens ATCC 700821</name>
    <dbReference type="NCBI Taxonomy" id="997353"/>
    <lineage>
        <taxon>Bacteria</taxon>
        <taxon>Pseudomonadati</taxon>
        <taxon>Bacteroidota</taxon>
        <taxon>Bacteroidia</taxon>
        <taxon>Bacteroidales</taxon>
        <taxon>Prevotellaceae</taxon>
        <taxon>Prevotella</taxon>
    </lineage>
</organism>
<dbReference type="STRING" id="997353.HMPREF9144_0582"/>
<dbReference type="InterPro" id="IPR005074">
    <property type="entry name" value="Peptidase_C39"/>
</dbReference>
<evidence type="ECO:0000259" key="2">
    <source>
        <dbReference type="Pfam" id="PF03412"/>
    </source>
</evidence>
<dbReference type="GO" id="GO:0005524">
    <property type="term" value="F:ATP binding"/>
    <property type="evidence" value="ECO:0007669"/>
    <property type="project" value="InterPro"/>
</dbReference>
<keyword evidence="1" id="KW-1133">Transmembrane helix</keyword>
<accession>F9DFZ2</accession>
<reference evidence="3 4" key="1">
    <citation type="submission" date="2011-04" db="EMBL/GenBank/DDBJ databases">
        <authorList>
            <person name="Muzny D."/>
            <person name="Qin X."/>
            <person name="Deng J."/>
            <person name="Jiang H."/>
            <person name="Liu Y."/>
            <person name="Qu J."/>
            <person name="Song X.-Z."/>
            <person name="Zhang L."/>
            <person name="Thornton R."/>
            <person name="Coyle M."/>
            <person name="Francisco L."/>
            <person name="Jackson L."/>
            <person name="Javaid M."/>
            <person name="Korchina V."/>
            <person name="Kovar C."/>
            <person name="Mata R."/>
            <person name="Mathew T."/>
            <person name="Ngo R."/>
            <person name="Nguyen L."/>
            <person name="Nguyen N."/>
            <person name="Okwuonu G."/>
            <person name="Ongeri F."/>
            <person name="Pham C."/>
            <person name="Simmons D."/>
            <person name="Wilczek-Boney K."/>
            <person name="Hale W."/>
            <person name="Jakkamsetti A."/>
            <person name="Pham P."/>
            <person name="Ruth R."/>
            <person name="San Lucas F."/>
            <person name="Warren J."/>
            <person name="Zhang J."/>
            <person name="Zhao Z."/>
            <person name="Zhou C."/>
            <person name="Zhu D."/>
            <person name="Lee S."/>
            <person name="Bess C."/>
            <person name="Blankenburg K."/>
            <person name="Forbes L."/>
            <person name="Fu Q."/>
            <person name="Gubbala S."/>
            <person name="Hirani K."/>
            <person name="Jayaseelan J.C."/>
            <person name="Lara F."/>
            <person name="Munidasa M."/>
            <person name="Palculict T."/>
            <person name="Patil S."/>
            <person name="Pu L.-L."/>
            <person name="Saada N."/>
            <person name="Tang L."/>
            <person name="Weissenberger G."/>
            <person name="Zhu Y."/>
            <person name="Hemphill L."/>
            <person name="Shang Y."/>
            <person name="Youmans B."/>
            <person name="Ayvaz T."/>
            <person name="Ross M."/>
            <person name="Santibanez J."/>
            <person name="Aqrawi P."/>
            <person name="Gross S."/>
            <person name="Joshi V."/>
            <person name="Fowler G."/>
            <person name="Nazareth L."/>
            <person name="Reid J."/>
            <person name="Worley K."/>
            <person name="Petrosino J."/>
            <person name="Highlander S."/>
            <person name="Gibbs R."/>
        </authorList>
    </citation>
    <scope>NUCLEOTIDE SEQUENCE [LARGE SCALE GENOMIC DNA]</scope>
    <source>
        <strain evidence="3 4">ATCC 700821</strain>
    </source>
</reference>
<evidence type="ECO:0000256" key="1">
    <source>
        <dbReference type="SAM" id="Phobius"/>
    </source>
</evidence>
<protein>
    <recommendedName>
        <fullName evidence="2">Peptidase C39 domain-containing protein</fullName>
    </recommendedName>
</protein>
<keyword evidence="1" id="KW-0812">Transmembrane</keyword>
<dbReference type="GO" id="GO:0008233">
    <property type="term" value="F:peptidase activity"/>
    <property type="evidence" value="ECO:0007669"/>
    <property type="project" value="InterPro"/>
</dbReference>
<gene>
    <name evidence="3" type="ORF">HMPREF9144_0582</name>
</gene>
<dbReference type="Gene3D" id="3.90.70.10">
    <property type="entry name" value="Cysteine proteinases"/>
    <property type="match status" value="1"/>
</dbReference>